<evidence type="ECO:0000313" key="7">
    <source>
        <dbReference type="EMBL" id="VDI42716.1"/>
    </source>
</evidence>
<keyword evidence="3" id="KW-1015">Disulfide bond</keyword>
<name>A0A8B6F2S5_MYTGA</name>
<dbReference type="InterPro" id="IPR051275">
    <property type="entry name" value="Cell_adhesion_signaling"/>
</dbReference>
<comment type="caution">
    <text evidence="7">The sequence shown here is derived from an EMBL/GenBank/DDBJ whole genome shotgun (WGS) entry which is preliminary data.</text>
</comment>
<keyword evidence="2" id="KW-0472">Membrane</keyword>
<organism evidence="7 8">
    <name type="scientific">Mytilus galloprovincialis</name>
    <name type="common">Mediterranean mussel</name>
    <dbReference type="NCBI Taxonomy" id="29158"/>
    <lineage>
        <taxon>Eukaryota</taxon>
        <taxon>Metazoa</taxon>
        <taxon>Spiralia</taxon>
        <taxon>Lophotrochozoa</taxon>
        <taxon>Mollusca</taxon>
        <taxon>Bivalvia</taxon>
        <taxon>Autobranchia</taxon>
        <taxon>Pteriomorphia</taxon>
        <taxon>Mytilida</taxon>
        <taxon>Mytiloidea</taxon>
        <taxon>Mytilidae</taxon>
        <taxon>Mytilinae</taxon>
        <taxon>Mytilus</taxon>
    </lineage>
</organism>
<keyword evidence="8" id="KW-1185">Reference proteome</keyword>
<evidence type="ECO:0000256" key="4">
    <source>
        <dbReference type="ARBA" id="ARBA00023180"/>
    </source>
</evidence>
<dbReference type="EMBL" id="UYJE01006066">
    <property type="protein sequence ID" value="VDI42716.1"/>
    <property type="molecule type" value="Genomic_DNA"/>
</dbReference>
<keyword evidence="5" id="KW-0393">Immunoglobulin domain</keyword>
<dbReference type="PANTHER" id="PTHR11640:SF158">
    <property type="entry name" value="V-SET AND IMMUNOGLOBULIN DOMAIN-CONTAINING PROTEIN 10-LIKE 2"/>
    <property type="match status" value="1"/>
</dbReference>
<accession>A0A8B6F2S5</accession>
<dbReference type="Gene3D" id="2.60.40.10">
    <property type="entry name" value="Immunoglobulins"/>
    <property type="match status" value="1"/>
</dbReference>
<protein>
    <recommendedName>
        <fullName evidence="6">Ig-like domain-containing protein</fullName>
    </recommendedName>
</protein>
<gene>
    <name evidence="7" type="ORF">MGAL_10B041393</name>
</gene>
<dbReference type="GO" id="GO:0005911">
    <property type="term" value="C:cell-cell junction"/>
    <property type="evidence" value="ECO:0007669"/>
    <property type="project" value="TreeGrafter"/>
</dbReference>
<dbReference type="OrthoDB" id="6090387at2759"/>
<dbReference type="InterPro" id="IPR007110">
    <property type="entry name" value="Ig-like_dom"/>
</dbReference>
<dbReference type="SMART" id="SM00408">
    <property type="entry name" value="IGc2"/>
    <property type="match status" value="1"/>
</dbReference>
<evidence type="ECO:0000259" key="6">
    <source>
        <dbReference type="PROSITE" id="PS50835"/>
    </source>
</evidence>
<dbReference type="PROSITE" id="PS50835">
    <property type="entry name" value="IG_LIKE"/>
    <property type="match status" value="1"/>
</dbReference>
<evidence type="ECO:0000256" key="1">
    <source>
        <dbReference type="ARBA" id="ARBA00004479"/>
    </source>
</evidence>
<proteinExistence type="predicted"/>
<evidence type="ECO:0000256" key="5">
    <source>
        <dbReference type="ARBA" id="ARBA00023319"/>
    </source>
</evidence>
<evidence type="ECO:0000256" key="2">
    <source>
        <dbReference type="ARBA" id="ARBA00023136"/>
    </source>
</evidence>
<dbReference type="Proteomes" id="UP000596742">
    <property type="component" value="Unassembled WGS sequence"/>
</dbReference>
<dbReference type="InterPro" id="IPR003598">
    <property type="entry name" value="Ig_sub2"/>
</dbReference>
<evidence type="ECO:0000256" key="3">
    <source>
        <dbReference type="ARBA" id="ARBA00023157"/>
    </source>
</evidence>
<comment type="subcellular location">
    <subcellularLocation>
        <location evidence="1">Membrane</location>
        <topology evidence="1">Single-pass type I membrane protein</topology>
    </subcellularLocation>
</comment>
<sequence length="368" mass="40924">MLNICMVIVICACIRRRNKINYNSYFNLVVNEELVEAAPIVHRVVIVPTYIRYGDTVTIKCIVTGNPNPTIDFLVKVRFLQFLGQYARRCLQCNSVTQPFDCSHVSECGRNEECYLEQYVSTDGIILYDVGCKATQLCTTSHGPFGKRRSIGTSICFACCNDKDVCNIDGHCSAEKFIPPTGSNICYKCHLSGRPDSCHQLTLCDQHSVCSIRQVTNFLGHIRWEHGCVNQAVCSSLSNHGGCSYCCDSPLCNYNCSKTHSVITSPSISSTTTAIQQTPPIVTQIVIRPTNIKYGDTVTIQCLVTGNPKPTIDFLVRGRRLGPNVQVDRTTHVLTISNFLPYDDGYYRCIAANLLGDVHKDFHIQGQP</sequence>
<dbReference type="GO" id="GO:0050839">
    <property type="term" value="F:cell adhesion molecule binding"/>
    <property type="evidence" value="ECO:0007669"/>
    <property type="project" value="TreeGrafter"/>
</dbReference>
<dbReference type="SMART" id="SM00409">
    <property type="entry name" value="IG"/>
    <property type="match status" value="1"/>
</dbReference>
<dbReference type="SUPFAM" id="SSF48726">
    <property type="entry name" value="Immunoglobulin"/>
    <property type="match status" value="1"/>
</dbReference>
<keyword evidence="4" id="KW-0325">Glycoprotein</keyword>
<dbReference type="AlphaFoldDB" id="A0A8B6F2S5"/>
<evidence type="ECO:0000313" key="8">
    <source>
        <dbReference type="Proteomes" id="UP000596742"/>
    </source>
</evidence>
<dbReference type="InterPro" id="IPR003599">
    <property type="entry name" value="Ig_sub"/>
</dbReference>
<reference evidence="7" key="1">
    <citation type="submission" date="2018-11" db="EMBL/GenBank/DDBJ databases">
        <authorList>
            <person name="Alioto T."/>
            <person name="Alioto T."/>
        </authorList>
    </citation>
    <scope>NUCLEOTIDE SEQUENCE</scope>
</reference>
<dbReference type="Pfam" id="PF13927">
    <property type="entry name" value="Ig_3"/>
    <property type="match status" value="1"/>
</dbReference>
<dbReference type="InterPro" id="IPR013783">
    <property type="entry name" value="Ig-like_fold"/>
</dbReference>
<feature type="domain" description="Ig-like" evidence="6">
    <location>
        <begin position="280"/>
        <end position="353"/>
    </location>
</feature>
<dbReference type="GO" id="GO:0098609">
    <property type="term" value="P:cell-cell adhesion"/>
    <property type="evidence" value="ECO:0007669"/>
    <property type="project" value="TreeGrafter"/>
</dbReference>
<dbReference type="InterPro" id="IPR036179">
    <property type="entry name" value="Ig-like_dom_sf"/>
</dbReference>
<dbReference type="GO" id="GO:0005886">
    <property type="term" value="C:plasma membrane"/>
    <property type="evidence" value="ECO:0007669"/>
    <property type="project" value="TreeGrafter"/>
</dbReference>
<dbReference type="PANTHER" id="PTHR11640">
    <property type="entry name" value="NEPHRIN"/>
    <property type="match status" value="1"/>
</dbReference>